<evidence type="ECO:0000313" key="2">
    <source>
        <dbReference type="EMBL" id="KAG5613307.1"/>
    </source>
</evidence>
<proteinExistence type="predicted"/>
<dbReference type="EMBL" id="JACXVP010000004">
    <property type="protein sequence ID" value="KAG5613307.1"/>
    <property type="molecule type" value="Genomic_DNA"/>
</dbReference>
<feature type="non-terminal residue" evidence="2">
    <location>
        <position position="1"/>
    </location>
</feature>
<comment type="caution">
    <text evidence="2">The sequence shown here is derived from an EMBL/GenBank/DDBJ whole genome shotgun (WGS) entry which is preliminary data.</text>
</comment>
<sequence>SSHLRRPTLTPLHFAPARASARTAAQPPPLSPVLLPFPSLFPRRSPSLSLSSLLPLVSPANGSGTQLLRQSPASSGQQKLGRRRTTGEIFLSPSSQLLHSPASKAVAATKRTSSEQLRLSEKLRRGSRFWNFAQDGSRQIRPDS</sequence>
<gene>
    <name evidence="2" type="ORF">H5410_024588</name>
</gene>
<feature type="compositionally biased region" description="Low complexity" evidence="1">
    <location>
        <begin position="15"/>
        <end position="25"/>
    </location>
</feature>
<dbReference type="AlphaFoldDB" id="A0A9J5ZMD9"/>
<protein>
    <submittedName>
        <fullName evidence="2">Uncharacterized protein</fullName>
    </submittedName>
</protein>
<feature type="compositionally biased region" description="Polar residues" evidence="1">
    <location>
        <begin position="61"/>
        <end position="78"/>
    </location>
</feature>
<keyword evidence="3" id="KW-1185">Reference proteome</keyword>
<evidence type="ECO:0000256" key="1">
    <source>
        <dbReference type="SAM" id="MobiDB-lite"/>
    </source>
</evidence>
<accession>A0A9J5ZMD9</accession>
<name>A0A9J5ZMD9_SOLCO</name>
<evidence type="ECO:0000313" key="3">
    <source>
        <dbReference type="Proteomes" id="UP000824120"/>
    </source>
</evidence>
<organism evidence="2 3">
    <name type="scientific">Solanum commersonii</name>
    <name type="common">Commerson's wild potato</name>
    <name type="synonym">Commerson's nightshade</name>
    <dbReference type="NCBI Taxonomy" id="4109"/>
    <lineage>
        <taxon>Eukaryota</taxon>
        <taxon>Viridiplantae</taxon>
        <taxon>Streptophyta</taxon>
        <taxon>Embryophyta</taxon>
        <taxon>Tracheophyta</taxon>
        <taxon>Spermatophyta</taxon>
        <taxon>Magnoliopsida</taxon>
        <taxon>eudicotyledons</taxon>
        <taxon>Gunneridae</taxon>
        <taxon>Pentapetalae</taxon>
        <taxon>asterids</taxon>
        <taxon>lamiids</taxon>
        <taxon>Solanales</taxon>
        <taxon>Solanaceae</taxon>
        <taxon>Solanoideae</taxon>
        <taxon>Solaneae</taxon>
        <taxon>Solanum</taxon>
    </lineage>
</organism>
<dbReference type="Proteomes" id="UP000824120">
    <property type="component" value="Chromosome 4"/>
</dbReference>
<feature type="region of interest" description="Disordered" evidence="1">
    <location>
        <begin position="1"/>
        <end position="36"/>
    </location>
</feature>
<reference evidence="2 3" key="1">
    <citation type="submission" date="2020-09" db="EMBL/GenBank/DDBJ databases">
        <title>De no assembly of potato wild relative species, Solanum commersonii.</title>
        <authorList>
            <person name="Cho K."/>
        </authorList>
    </citation>
    <scope>NUCLEOTIDE SEQUENCE [LARGE SCALE GENOMIC DNA]</scope>
    <source>
        <strain evidence="2">LZ3.2</strain>
        <tissue evidence="2">Leaf</tissue>
    </source>
</reference>
<feature type="region of interest" description="Disordered" evidence="1">
    <location>
        <begin position="61"/>
        <end position="86"/>
    </location>
</feature>